<evidence type="ECO:0000313" key="3">
    <source>
        <dbReference type="Proteomes" id="UP000515977"/>
    </source>
</evidence>
<dbReference type="Gene3D" id="3.90.226.10">
    <property type="entry name" value="2-enoyl-CoA Hydratase, Chain A, domain 1"/>
    <property type="match status" value="1"/>
</dbReference>
<gene>
    <name evidence="2" type="ORF">H9L17_10035</name>
</gene>
<feature type="domain" description="Tail specific protease" evidence="1">
    <location>
        <begin position="1"/>
        <end position="150"/>
    </location>
</feature>
<reference evidence="2 3" key="1">
    <citation type="submission" date="2020-08" db="EMBL/GenBank/DDBJ databases">
        <title>Genome sequence of Thermomonas brevis KACC 16975T.</title>
        <authorList>
            <person name="Hyun D.-W."/>
            <person name="Bae J.-W."/>
        </authorList>
    </citation>
    <scope>NUCLEOTIDE SEQUENCE [LARGE SCALE GENOMIC DNA]</scope>
    <source>
        <strain evidence="2 3">KACC 16975</strain>
    </source>
</reference>
<dbReference type="EMBL" id="CP060711">
    <property type="protein sequence ID" value="QNN48265.1"/>
    <property type="molecule type" value="Genomic_DNA"/>
</dbReference>
<dbReference type="InterPro" id="IPR005151">
    <property type="entry name" value="Tail-specific_protease"/>
</dbReference>
<evidence type="ECO:0000259" key="1">
    <source>
        <dbReference type="SMART" id="SM00245"/>
    </source>
</evidence>
<dbReference type="AlphaFoldDB" id="A0A7G9QY40"/>
<dbReference type="CDD" id="cd07563">
    <property type="entry name" value="Peptidase_S41_IRBP"/>
    <property type="match status" value="1"/>
</dbReference>
<dbReference type="Pfam" id="PF03572">
    <property type="entry name" value="Peptidase_S41"/>
    <property type="match status" value="1"/>
</dbReference>
<accession>A0A7G9QY40</accession>
<dbReference type="PANTHER" id="PTHR11261:SF3">
    <property type="entry name" value="RETINOL-BINDING PROTEIN 3"/>
    <property type="match status" value="1"/>
</dbReference>
<dbReference type="GO" id="GO:0008236">
    <property type="term" value="F:serine-type peptidase activity"/>
    <property type="evidence" value="ECO:0007669"/>
    <property type="project" value="InterPro"/>
</dbReference>
<dbReference type="SUPFAM" id="SSF52096">
    <property type="entry name" value="ClpP/crotonase"/>
    <property type="match status" value="1"/>
</dbReference>
<dbReference type="InterPro" id="IPR029045">
    <property type="entry name" value="ClpP/crotonase-like_dom_sf"/>
</dbReference>
<keyword evidence="3" id="KW-1185">Reference proteome</keyword>
<dbReference type="KEGG" id="tbv:H9L17_10035"/>
<sequence length="281" mass="30905">MALVANADALIIDLRRNHGGDSAMAQFLSSYFFDAESVPLFDLHAREKNGRALTQYRTLPYVPGVRTPHRDLYLLTSNFSFSASEGFAYSLQNRKKATVVGETTGGGANMWTGMVVSDRFYAHMPTTAPIDPVTGTNWEGVGVEPDIAVPAKDALMAAHAKALEKLAASRPKERDRYRWYLTGVEAKMHPTAVDPATLPSFTGTFGPLAISLDGGKLFLENRGSKSALFAVQPDLFGNEDFGYFRLRFIRENGRIAALVIENDNGTSRRYKKEAHDPAPLE</sequence>
<dbReference type="Proteomes" id="UP000515977">
    <property type="component" value="Chromosome"/>
</dbReference>
<evidence type="ECO:0000313" key="2">
    <source>
        <dbReference type="EMBL" id="QNN48265.1"/>
    </source>
</evidence>
<organism evidence="2 3">
    <name type="scientific">Thermomonas brevis</name>
    <dbReference type="NCBI Taxonomy" id="215691"/>
    <lineage>
        <taxon>Bacteria</taxon>
        <taxon>Pseudomonadati</taxon>
        <taxon>Pseudomonadota</taxon>
        <taxon>Gammaproteobacteria</taxon>
        <taxon>Lysobacterales</taxon>
        <taxon>Lysobacteraceae</taxon>
        <taxon>Thermomonas</taxon>
    </lineage>
</organism>
<proteinExistence type="predicted"/>
<dbReference type="GO" id="GO:0006508">
    <property type="term" value="P:proteolysis"/>
    <property type="evidence" value="ECO:0007669"/>
    <property type="project" value="InterPro"/>
</dbReference>
<protein>
    <submittedName>
        <fullName evidence="2">S41 family peptidase</fullName>
    </submittedName>
</protein>
<name>A0A7G9QY40_9GAMM</name>
<dbReference type="SMART" id="SM00245">
    <property type="entry name" value="TSPc"/>
    <property type="match status" value="1"/>
</dbReference>
<dbReference type="PANTHER" id="PTHR11261">
    <property type="entry name" value="INTERPHOTORECEPTOR RETINOID-BINDING PROTEIN"/>
    <property type="match status" value="1"/>
</dbReference>